<dbReference type="InterPro" id="IPR003833">
    <property type="entry name" value="CT_C_D"/>
</dbReference>
<evidence type="ECO:0000313" key="5">
    <source>
        <dbReference type="EMBL" id="SHN30844.1"/>
    </source>
</evidence>
<evidence type="ECO:0000256" key="2">
    <source>
        <dbReference type="ARBA" id="ARBA00022801"/>
    </source>
</evidence>
<dbReference type="PANTHER" id="PTHR34698:SF2">
    <property type="entry name" value="5-OXOPROLINASE SUBUNIT B"/>
    <property type="match status" value="1"/>
</dbReference>
<dbReference type="GO" id="GO:0016787">
    <property type="term" value="F:hydrolase activity"/>
    <property type="evidence" value="ECO:0007669"/>
    <property type="project" value="UniProtKB-KW"/>
</dbReference>
<evidence type="ECO:0000313" key="6">
    <source>
        <dbReference type="Proteomes" id="UP000184513"/>
    </source>
</evidence>
<dbReference type="RefSeq" id="WP_073097537.1">
    <property type="nucleotide sequence ID" value="NZ_FRCY01000018.1"/>
</dbReference>
<dbReference type="STRING" id="388280.SAMN04488057_11887"/>
<dbReference type="EMBL" id="FRCY01000018">
    <property type="protein sequence ID" value="SHN30844.1"/>
    <property type="molecule type" value="Genomic_DNA"/>
</dbReference>
<evidence type="ECO:0000256" key="3">
    <source>
        <dbReference type="ARBA" id="ARBA00022840"/>
    </source>
</evidence>
<keyword evidence="2" id="KW-0378">Hydrolase</keyword>
<evidence type="ECO:0000256" key="1">
    <source>
        <dbReference type="ARBA" id="ARBA00022741"/>
    </source>
</evidence>
<name>A0A1M7QI62_9BACT</name>
<keyword evidence="3" id="KW-0067">ATP-binding</keyword>
<dbReference type="AlphaFoldDB" id="A0A1M7QI62"/>
<dbReference type="Gene3D" id="2.40.100.10">
    <property type="entry name" value="Cyclophilin-like"/>
    <property type="match status" value="1"/>
</dbReference>
<keyword evidence="1" id="KW-0547">Nucleotide-binding</keyword>
<dbReference type="Pfam" id="PF02682">
    <property type="entry name" value="CT_C_D"/>
    <property type="match status" value="1"/>
</dbReference>
<proteinExistence type="predicted"/>
<dbReference type="OrthoDB" id="9778567at2"/>
<dbReference type="SMART" id="SM00796">
    <property type="entry name" value="AHS1"/>
    <property type="match status" value="1"/>
</dbReference>
<dbReference type="SUPFAM" id="SSF50891">
    <property type="entry name" value="Cyclophilin-like"/>
    <property type="match status" value="1"/>
</dbReference>
<dbReference type="PANTHER" id="PTHR34698">
    <property type="entry name" value="5-OXOPROLINASE SUBUNIT B"/>
    <property type="match status" value="1"/>
</dbReference>
<accession>A0A1M7QI62</accession>
<evidence type="ECO:0000259" key="4">
    <source>
        <dbReference type="SMART" id="SM00796"/>
    </source>
</evidence>
<protein>
    <submittedName>
        <fullName evidence="5">Inhibitor of KinA</fullName>
    </submittedName>
</protein>
<gene>
    <name evidence="5" type="ORF">SAMN04488057_11887</name>
</gene>
<keyword evidence="6" id="KW-1185">Reference proteome</keyword>
<organism evidence="5 6">
    <name type="scientific">Cyclobacterium lianum</name>
    <dbReference type="NCBI Taxonomy" id="388280"/>
    <lineage>
        <taxon>Bacteria</taxon>
        <taxon>Pseudomonadati</taxon>
        <taxon>Bacteroidota</taxon>
        <taxon>Cytophagia</taxon>
        <taxon>Cytophagales</taxon>
        <taxon>Cyclobacteriaceae</taxon>
        <taxon>Cyclobacterium</taxon>
    </lineage>
</organism>
<dbReference type="GO" id="GO:0005524">
    <property type="term" value="F:ATP binding"/>
    <property type="evidence" value="ECO:0007669"/>
    <property type="project" value="UniProtKB-KW"/>
</dbReference>
<dbReference type="InterPro" id="IPR029000">
    <property type="entry name" value="Cyclophilin-like_dom_sf"/>
</dbReference>
<dbReference type="InterPro" id="IPR010016">
    <property type="entry name" value="PxpB"/>
</dbReference>
<dbReference type="Proteomes" id="UP000184513">
    <property type="component" value="Unassembled WGS sequence"/>
</dbReference>
<feature type="domain" description="Carboxyltransferase" evidence="4">
    <location>
        <begin position="6"/>
        <end position="207"/>
    </location>
</feature>
<sequence>MTHYPVRYFSLSPEIVEVHWPDRIEEGILFDILAFEKMIVDHWSDKIRSIHHGYHILGIELNEALPAKHCVESLRQLRKRQNSSYLVKPMEWRLPVCYDLDLVPELETYLKKKGLSHPSFVKKHTAPAYLLYFYGFLPGFMYLGGLDKDLHVPRKSRPDRKIEKGSVAIGGGQTGIYPMASPGGWYQVGASPVEFFQEGKLKLPFRPGDRIRFEAIGQDAYSRIREKQSFEWESKAYEG</sequence>
<reference evidence="5 6" key="1">
    <citation type="submission" date="2016-11" db="EMBL/GenBank/DDBJ databases">
        <authorList>
            <person name="Jaros S."/>
            <person name="Januszkiewicz K."/>
            <person name="Wedrychowicz H."/>
        </authorList>
    </citation>
    <scope>NUCLEOTIDE SEQUENCE [LARGE SCALE GENOMIC DNA]</scope>
    <source>
        <strain evidence="5 6">CGMCC 1.6102</strain>
    </source>
</reference>